<dbReference type="HOGENOM" id="CLU_2939171_0_0_10"/>
<keyword evidence="2" id="KW-1185">Reference proteome</keyword>
<dbReference type="KEGG" id="sgn:SGRA_3804"/>
<proteinExistence type="predicted"/>
<dbReference type="EMBL" id="CP002831">
    <property type="protein sequence ID" value="AFC26520.1"/>
    <property type="molecule type" value="Genomic_DNA"/>
</dbReference>
<name>H6L8F6_SAPGL</name>
<reference evidence="1 2" key="1">
    <citation type="journal article" date="2012" name="Stand. Genomic Sci.">
        <title>Complete genome sequencing and analysis of Saprospira grandis str. Lewin, a predatory marine bacterium.</title>
        <authorList>
            <person name="Saw J.H."/>
            <person name="Yuryev A."/>
            <person name="Kanbe M."/>
            <person name="Hou S."/>
            <person name="Young A.G."/>
            <person name="Aizawa S."/>
            <person name="Alam M."/>
        </authorList>
    </citation>
    <scope>NUCLEOTIDE SEQUENCE [LARGE SCALE GENOMIC DNA]</scope>
    <source>
        <strain evidence="1 2">Lewin</strain>
    </source>
</reference>
<evidence type="ECO:0000313" key="2">
    <source>
        <dbReference type="Proteomes" id="UP000007519"/>
    </source>
</evidence>
<protein>
    <submittedName>
        <fullName evidence="1">Uncharacterized protein</fullName>
    </submittedName>
</protein>
<gene>
    <name evidence="1" type="ordered locus">SGRA_3804</name>
</gene>
<accession>H6L8F6</accession>
<dbReference type="Proteomes" id="UP000007519">
    <property type="component" value="Chromosome"/>
</dbReference>
<dbReference type="STRING" id="984262.SGRA_3804"/>
<evidence type="ECO:0000313" key="1">
    <source>
        <dbReference type="EMBL" id="AFC26520.1"/>
    </source>
</evidence>
<dbReference type="AlphaFoldDB" id="H6L8F6"/>
<organism evidence="1 2">
    <name type="scientific">Saprospira grandis (strain Lewin)</name>
    <dbReference type="NCBI Taxonomy" id="984262"/>
    <lineage>
        <taxon>Bacteria</taxon>
        <taxon>Pseudomonadati</taxon>
        <taxon>Bacteroidota</taxon>
        <taxon>Saprospiria</taxon>
        <taxon>Saprospirales</taxon>
        <taxon>Saprospiraceae</taxon>
        <taxon>Saprospira</taxon>
    </lineage>
</organism>
<sequence>MPPAIHRLGTSPQANPMESALKGLNCLYSGPCSSVFGEKGHIQRPSLEGCLKKASLGACP</sequence>